<dbReference type="STRING" id="1121898.GCA_000422725_02902"/>
<dbReference type="eggNOG" id="ENOG502ZYRR">
    <property type="taxonomic scope" value="Bacteria"/>
</dbReference>
<proteinExistence type="predicted"/>
<keyword evidence="2" id="KW-1185">Reference proteome</keyword>
<accession>A0A0A2MKY5</accession>
<dbReference type="AlphaFoldDB" id="A0A0A2MKY5"/>
<organism evidence="1 2">
    <name type="scientific">Flavobacterium subsaxonicum WB 4.1-42 = DSM 21790</name>
    <dbReference type="NCBI Taxonomy" id="1121898"/>
    <lineage>
        <taxon>Bacteria</taxon>
        <taxon>Pseudomonadati</taxon>
        <taxon>Bacteroidota</taxon>
        <taxon>Flavobacteriia</taxon>
        <taxon>Flavobacteriales</taxon>
        <taxon>Flavobacteriaceae</taxon>
        <taxon>Flavobacterium</taxon>
    </lineage>
</organism>
<comment type="caution">
    <text evidence="1">The sequence shown here is derived from an EMBL/GenBank/DDBJ whole genome shotgun (WGS) entry which is preliminary data.</text>
</comment>
<evidence type="ECO:0008006" key="3">
    <source>
        <dbReference type="Google" id="ProtNLM"/>
    </source>
</evidence>
<protein>
    <recommendedName>
        <fullName evidence="3">Lipoprotein</fullName>
    </recommendedName>
</protein>
<name>A0A0A2MKY5_9FLAO</name>
<gene>
    <name evidence="1" type="ORF">Q766_13730</name>
</gene>
<dbReference type="RefSeq" id="WP_026991081.1">
    <property type="nucleotide sequence ID" value="NZ_AUGP01000025.1"/>
</dbReference>
<reference evidence="1 2" key="1">
    <citation type="submission" date="2013-09" db="EMBL/GenBank/DDBJ databases">
        <authorList>
            <person name="Zeng Z."/>
            <person name="Chen C."/>
        </authorList>
    </citation>
    <scope>NUCLEOTIDE SEQUENCE [LARGE SCALE GENOMIC DNA]</scope>
    <source>
        <strain evidence="1 2">WB 4.1-42</strain>
    </source>
</reference>
<sequence>MEVEIKNEFMRTIFYILCICLALISSSCTTTKVKFDCSNIVKIYIENRATHRYGGVKEVVISNKVQIADFCNKISSLHSQNNELTRPFKGTIQIEFIYKDQNNNEAIVSKYSTGIIFKENSNYFITNINGQFTDDNFLKNIKDLLQMH</sequence>
<evidence type="ECO:0000313" key="2">
    <source>
        <dbReference type="Proteomes" id="UP000030111"/>
    </source>
</evidence>
<dbReference type="PROSITE" id="PS51257">
    <property type="entry name" value="PROKAR_LIPOPROTEIN"/>
    <property type="match status" value="1"/>
</dbReference>
<evidence type="ECO:0000313" key="1">
    <source>
        <dbReference type="EMBL" id="KGO92216.1"/>
    </source>
</evidence>
<dbReference type="EMBL" id="JRLY01000011">
    <property type="protein sequence ID" value="KGO92216.1"/>
    <property type="molecule type" value="Genomic_DNA"/>
</dbReference>
<dbReference type="Proteomes" id="UP000030111">
    <property type="component" value="Unassembled WGS sequence"/>
</dbReference>